<proteinExistence type="predicted"/>
<protein>
    <submittedName>
        <fullName evidence="4">DUF4860 domain-containing protein</fullName>
    </submittedName>
</protein>
<evidence type="ECO:0000313" key="11">
    <source>
        <dbReference type="Proteomes" id="UP000436429"/>
    </source>
</evidence>
<gene>
    <name evidence="5" type="ORF">C1853_10805</name>
    <name evidence="4" type="ORF">C1872_13210</name>
    <name evidence="3" type="ORF">C1875_11860</name>
    <name evidence="6" type="ORF">FIC87_13665</name>
    <name evidence="2" type="ORF">GO726_12870</name>
</gene>
<dbReference type="InterPro" id="IPR032340">
    <property type="entry name" value="DUF4860"/>
</dbReference>
<feature type="transmembrane region" description="Helical" evidence="1">
    <location>
        <begin position="27"/>
        <end position="50"/>
    </location>
</feature>
<dbReference type="RefSeq" id="WP_009305681.1">
    <property type="nucleotide sequence ID" value="NZ_AP025575.1"/>
</dbReference>
<dbReference type="EMBL" id="PPTU01000021">
    <property type="protein sequence ID" value="RDB68326.1"/>
    <property type="molecule type" value="Genomic_DNA"/>
</dbReference>
<organism evidence="4 7">
    <name type="scientific">Eggerthella lenta</name>
    <name type="common">Eubacterium lentum</name>
    <dbReference type="NCBI Taxonomy" id="84112"/>
    <lineage>
        <taxon>Bacteria</taxon>
        <taxon>Bacillati</taxon>
        <taxon>Actinomycetota</taxon>
        <taxon>Coriobacteriia</taxon>
        <taxon>Eggerthellales</taxon>
        <taxon>Eggerthellaceae</taxon>
        <taxon>Eggerthella</taxon>
    </lineage>
</organism>
<evidence type="ECO:0000256" key="1">
    <source>
        <dbReference type="SAM" id="Phobius"/>
    </source>
</evidence>
<dbReference type="Proteomes" id="UP000253915">
    <property type="component" value="Unassembled WGS sequence"/>
</dbReference>
<dbReference type="Proteomes" id="UP000253970">
    <property type="component" value="Unassembled WGS sequence"/>
</dbReference>
<dbReference type="EMBL" id="PPTX01000024">
    <property type="protein sequence ID" value="RDB76005.1"/>
    <property type="molecule type" value="Genomic_DNA"/>
</dbReference>
<evidence type="ECO:0000313" key="2">
    <source>
        <dbReference type="EMBL" id="MVN34049.1"/>
    </source>
</evidence>
<dbReference type="Proteomes" id="UP000312594">
    <property type="component" value="Unassembled WGS sequence"/>
</dbReference>
<accession>A0A369MMU1</accession>
<keyword evidence="1" id="KW-0472">Membrane</keyword>
<reference evidence="7 8" key="2">
    <citation type="journal article" date="2018" name="Elife">
        <title>Discovery and characterization of a prevalent human gut bacterial enzyme sufficient for the inactivation of a family of plant toxins.</title>
        <authorList>
            <person name="Koppel N."/>
            <person name="Bisanz J.E."/>
            <person name="Pandelia M.E."/>
            <person name="Turnbaugh P.J."/>
            <person name="Balskus E.P."/>
        </authorList>
    </citation>
    <scope>NUCLEOTIDE SEQUENCE [LARGE SCALE GENOMIC DNA]</scope>
    <source>
        <strain evidence="5 8">16A</strain>
        <strain evidence="4 7">MR1 #12</strain>
        <strain evidence="3 9">W1 BHI 6</strain>
    </source>
</reference>
<evidence type="ECO:0000313" key="6">
    <source>
        <dbReference type="EMBL" id="TNU88736.1"/>
    </source>
</evidence>
<evidence type="ECO:0000313" key="10">
    <source>
        <dbReference type="Proteomes" id="UP000312594"/>
    </source>
</evidence>
<dbReference type="Proteomes" id="UP000253752">
    <property type="component" value="Unassembled WGS sequence"/>
</dbReference>
<keyword evidence="1" id="KW-1133">Transmembrane helix</keyword>
<dbReference type="Pfam" id="PF16152">
    <property type="entry name" value="DUF4860"/>
    <property type="match status" value="1"/>
</dbReference>
<dbReference type="EMBL" id="WPOM01000035">
    <property type="protein sequence ID" value="MVN34049.1"/>
    <property type="molecule type" value="Genomic_DNA"/>
</dbReference>
<evidence type="ECO:0000313" key="4">
    <source>
        <dbReference type="EMBL" id="RDB76005.1"/>
    </source>
</evidence>
<sequence length="170" mass="18007">MVQTLIQATGSNRSSEARDGKARGRAFITLLFAVIALFLLLALLVGTSAYRAANDVRSSSDNTRLGLSLIANSIRATDGTDAVGVADGPEGLALVLTEHLGNGDYETRLYAYQGAIVEEYTRAGTAFTPEKAREIVRSSTFDFTYTDGLLTVHTDQGSTSVALRSVRGGA</sequence>
<dbReference type="EMBL" id="VEVP01000045">
    <property type="protein sequence ID" value="TNU88736.1"/>
    <property type="molecule type" value="Genomic_DNA"/>
</dbReference>
<evidence type="ECO:0000313" key="7">
    <source>
        <dbReference type="Proteomes" id="UP000253752"/>
    </source>
</evidence>
<dbReference type="AlphaFoldDB" id="A0A369MMU1"/>
<comment type="caution">
    <text evidence="4">The sequence shown here is derived from an EMBL/GenBank/DDBJ whole genome shotgun (WGS) entry which is preliminary data.</text>
</comment>
<dbReference type="GeneID" id="69509582"/>
<dbReference type="EMBL" id="PPUQ01000015">
    <property type="protein sequence ID" value="RDC36886.1"/>
    <property type="molecule type" value="Genomic_DNA"/>
</dbReference>
<evidence type="ECO:0000313" key="3">
    <source>
        <dbReference type="EMBL" id="RDB68326.1"/>
    </source>
</evidence>
<reference evidence="2 11" key="4">
    <citation type="submission" date="2019-11" db="EMBL/GenBank/DDBJ databases">
        <title>Whole genome shotgun sequencing (WGS) data from Adlercreutzia equolifaciens ResAG-91, Eggerthella lenta MRI-F36, MRI-F37, MRI-F40, ResAG-49, ResAG-88, ResAG-121, ResAG-145, and Gordonibacter sp. ResAG-5, ResAG-26, ResAG-43, ResAG-50, ResAG-59.</title>
        <authorList>
            <person name="Stoll D.A."/>
            <person name="Danylec N."/>
            <person name="Franz C.M.A.P."/>
            <person name="Huch M."/>
        </authorList>
    </citation>
    <scope>NUCLEOTIDE SEQUENCE [LARGE SCALE GENOMIC DNA]</scope>
    <source>
        <strain evidence="2 11">ResAG-88</strain>
    </source>
</reference>
<keyword evidence="1" id="KW-0812">Transmembrane</keyword>
<evidence type="ECO:0000313" key="9">
    <source>
        <dbReference type="Proteomes" id="UP000253970"/>
    </source>
</evidence>
<evidence type="ECO:0000313" key="8">
    <source>
        <dbReference type="Proteomes" id="UP000253915"/>
    </source>
</evidence>
<evidence type="ECO:0000313" key="5">
    <source>
        <dbReference type="EMBL" id="RDC36886.1"/>
    </source>
</evidence>
<name>A0A369MMU1_EGGLN</name>
<dbReference type="OMA" id="GNSIRMN"/>
<dbReference type="Proteomes" id="UP000436429">
    <property type="component" value="Unassembled WGS sequence"/>
</dbReference>
<reference evidence="6" key="3">
    <citation type="submission" date="2019-06" db="EMBL/GenBank/DDBJ databases">
        <authorList>
            <person name="Bisanz J.E."/>
            <person name="Turnbaugh P.J."/>
        </authorList>
    </citation>
    <scope>NUCLEOTIDE SEQUENCE</scope>
    <source>
        <strain evidence="6">SECO-MT75m2</strain>
    </source>
</reference>
<reference evidence="6 10" key="1">
    <citation type="journal article" date="2005" name="Appl. Environ. Microbiol.">
        <title>Intestinal bacterial communities that produce active estrogen-like compounds enterodiol and enterolactone in humans.</title>
        <authorList>
            <person name="Clavel T."/>
            <person name="Henderson G."/>
            <person name="Alpert C.A."/>
            <person name="Philippe C."/>
            <person name="Rigottier-Gois L."/>
            <person name="Dore J."/>
            <person name="Blaut M."/>
        </authorList>
    </citation>
    <scope>NUCLEOTIDE SEQUENCE [LARGE SCALE GENOMIC DNA]</scope>
    <source>
        <strain evidence="6 10">SECO-MT75m2</strain>
    </source>
</reference>